<dbReference type="Gene3D" id="3.90.220.20">
    <property type="entry name" value="DNA methylase specificity domains"/>
    <property type="match status" value="2"/>
</dbReference>
<dbReference type="GO" id="GO:0004519">
    <property type="term" value="F:endonuclease activity"/>
    <property type="evidence" value="ECO:0007669"/>
    <property type="project" value="UniProtKB-KW"/>
</dbReference>
<gene>
    <name evidence="3" type="ORF">JOC31_000176</name>
</gene>
<keyword evidence="3" id="KW-0378">Hydrolase</keyword>
<dbReference type="InterPro" id="IPR044946">
    <property type="entry name" value="Restrct_endonuc_typeI_TRD_sf"/>
</dbReference>
<evidence type="ECO:0000256" key="1">
    <source>
        <dbReference type="ARBA" id="ARBA00022747"/>
    </source>
</evidence>
<keyword evidence="1" id="KW-0680">Restriction system</keyword>
<keyword evidence="3" id="KW-0540">Nuclease</keyword>
<reference evidence="3 4" key="1">
    <citation type="submission" date="2021-01" db="EMBL/GenBank/DDBJ databases">
        <title>Genomic Encyclopedia of Type Strains, Phase IV (KMG-IV): sequencing the most valuable type-strain genomes for metagenomic binning, comparative biology and taxonomic classification.</title>
        <authorList>
            <person name="Goeker M."/>
        </authorList>
    </citation>
    <scope>NUCLEOTIDE SEQUENCE [LARGE SCALE GENOMIC DNA]</scope>
    <source>
        <strain evidence="3 4">DSM 27513</strain>
    </source>
</reference>
<accession>A0ABS2PIX7</accession>
<keyword evidence="4" id="KW-1185">Reference proteome</keyword>
<comment type="caution">
    <text evidence="3">The sequence shown here is derived from an EMBL/GenBank/DDBJ whole genome shotgun (WGS) entry which is preliminary data.</text>
</comment>
<name>A0ABS2PIX7_9STRE</name>
<dbReference type="InterPro" id="IPR052021">
    <property type="entry name" value="Type-I_RS_S_subunit"/>
</dbReference>
<dbReference type="SUPFAM" id="SSF116734">
    <property type="entry name" value="DNA methylase specificity domain"/>
    <property type="match status" value="2"/>
</dbReference>
<dbReference type="PANTHER" id="PTHR30408:SF12">
    <property type="entry name" value="TYPE I RESTRICTION ENZYME MJAVIII SPECIFICITY SUBUNIT"/>
    <property type="match status" value="1"/>
</dbReference>
<dbReference type="EMBL" id="JAFBEI010000002">
    <property type="protein sequence ID" value="MBM7635385.1"/>
    <property type="molecule type" value="Genomic_DNA"/>
</dbReference>
<dbReference type="Proteomes" id="UP000809081">
    <property type="component" value="Unassembled WGS sequence"/>
</dbReference>
<keyword evidence="2" id="KW-0238">DNA-binding</keyword>
<organism evidence="3 4">
    <name type="scientific">Streptococcus saliviloxodontae</name>
    <dbReference type="NCBI Taxonomy" id="1349416"/>
    <lineage>
        <taxon>Bacteria</taxon>
        <taxon>Bacillati</taxon>
        <taxon>Bacillota</taxon>
        <taxon>Bacilli</taxon>
        <taxon>Lactobacillales</taxon>
        <taxon>Streptococcaceae</taxon>
        <taxon>Streptococcus</taxon>
    </lineage>
</organism>
<proteinExistence type="predicted"/>
<dbReference type="PANTHER" id="PTHR30408">
    <property type="entry name" value="TYPE-1 RESTRICTION ENZYME ECOKI SPECIFICITY PROTEIN"/>
    <property type="match status" value="1"/>
</dbReference>
<evidence type="ECO:0000313" key="4">
    <source>
        <dbReference type="Proteomes" id="UP000809081"/>
    </source>
</evidence>
<dbReference type="RefSeq" id="WP_205016333.1">
    <property type="nucleotide sequence ID" value="NZ_JAFBEI010000002.1"/>
</dbReference>
<protein>
    <submittedName>
        <fullName evidence="3">Restriction endonuclease S subunit</fullName>
    </submittedName>
</protein>
<keyword evidence="3" id="KW-0255">Endonuclease</keyword>
<sequence>MSNEKLEVSILNVREIAKNSEFRIDSEFFKNEYLQLDLILKDANYIENIVEMSDVTSNGSFKAISNILNDTNPKEVPYIRSGNVGNTFLNINELTKISEVAHKKLPASQTKLYDIMMARKGKIGGASIITEGEVGFNCNENVVKLTIIDDSFNPFYFTTFFNSKFGLKQVERFSTGNVQPWLSMFQIRKLKIPRMSDNFQMEIEKIVKNALSQKRLSDLSYHDVNKELLRILNIRIDSNEFSDKQISIKNIKQIEVSNRIDAEYYQPKFDYLLKQIEENEFDKLKNLIDIKKSIEPGSNFYEEEGIPFVRVADIDKFGIDNPKVYLPSEYFSQAISPKKGTILFSKDGTCGIAYKVDEDRKLITSSALLHLIKKDNISIDLDYLTLVLNSPIVQMQAKRDAGGSIIKHWSVPQIEQVLIPMLDENAQKDIGNLIRESFSLRRKSNELLKIAVKAVEIAIEENEEKALAFIDENL</sequence>
<evidence type="ECO:0000256" key="2">
    <source>
        <dbReference type="ARBA" id="ARBA00023125"/>
    </source>
</evidence>
<evidence type="ECO:0000313" key="3">
    <source>
        <dbReference type="EMBL" id="MBM7635385.1"/>
    </source>
</evidence>